<dbReference type="SUPFAM" id="SSF103657">
    <property type="entry name" value="BAR/IMD domain-like"/>
    <property type="match status" value="1"/>
</dbReference>
<name>A0A6A4HN34_9AGAR</name>
<accession>A0A6A4HN34</accession>
<dbReference type="PANTHER" id="PTHR38407">
    <property type="entry name" value="PROTEIN IVY1"/>
    <property type="match status" value="1"/>
</dbReference>
<keyword evidence="1" id="KW-0175">Coiled coil</keyword>
<evidence type="ECO:0000313" key="4">
    <source>
        <dbReference type="Proteomes" id="UP000799118"/>
    </source>
</evidence>
<feature type="region of interest" description="Disordered" evidence="2">
    <location>
        <begin position="301"/>
        <end position="320"/>
    </location>
</feature>
<proteinExistence type="predicted"/>
<evidence type="ECO:0008006" key="5">
    <source>
        <dbReference type="Google" id="ProtNLM"/>
    </source>
</evidence>
<dbReference type="GO" id="GO:0005543">
    <property type="term" value="F:phospholipid binding"/>
    <property type="evidence" value="ECO:0007669"/>
    <property type="project" value="InterPro"/>
</dbReference>
<organism evidence="3 4">
    <name type="scientific">Gymnopus androsaceus JB14</name>
    <dbReference type="NCBI Taxonomy" id="1447944"/>
    <lineage>
        <taxon>Eukaryota</taxon>
        <taxon>Fungi</taxon>
        <taxon>Dikarya</taxon>
        <taxon>Basidiomycota</taxon>
        <taxon>Agaricomycotina</taxon>
        <taxon>Agaricomycetes</taxon>
        <taxon>Agaricomycetidae</taxon>
        <taxon>Agaricales</taxon>
        <taxon>Marasmiineae</taxon>
        <taxon>Omphalotaceae</taxon>
        <taxon>Gymnopus</taxon>
    </lineage>
</organism>
<dbReference type="InterPro" id="IPR027267">
    <property type="entry name" value="AH/BAR_dom_sf"/>
</dbReference>
<dbReference type="GO" id="GO:0042144">
    <property type="term" value="P:vacuole fusion, non-autophagic"/>
    <property type="evidence" value="ECO:0007669"/>
    <property type="project" value="InterPro"/>
</dbReference>
<keyword evidence="4" id="KW-1185">Reference proteome</keyword>
<dbReference type="Gene3D" id="1.20.1270.60">
    <property type="entry name" value="Arfaptin homology (AH) domain/BAR domain"/>
    <property type="match status" value="1"/>
</dbReference>
<dbReference type="GO" id="GO:0000329">
    <property type="term" value="C:fungal-type vacuole membrane"/>
    <property type="evidence" value="ECO:0007669"/>
    <property type="project" value="InterPro"/>
</dbReference>
<feature type="region of interest" description="Disordered" evidence="2">
    <location>
        <begin position="13"/>
        <end position="34"/>
    </location>
</feature>
<evidence type="ECO:0000256" key="1">
    <source>
        <dbReference type="SAM" id="Coils"/>
    </source>
</evidence>
<feature type="compositionally biased region" description="Polar residues" evidence="2">
    <location>
        <begin position="399"/>
        <end position="426"/>
    </location>
</feature>
<sequence length="473" mass="52004">MAPSHPRSLRALAFGSRRNSSPGARSPSPTFSDTTNVSAMNFGEDGPSKIITRADLKASLQAYEQLMDSCASYRAALITISKATAAFADAMETCSGLKGPSYEAGTRLQASSGLHHLIGNHYHVLAETLDRNFEKPLRQHLETYRTIVTERSSSYERALKEKSEIIRQTENRNMNRKERNLQSFREALVILQRQVDELDELKAGHYAEIVEHEEEVWDVVQGKMCLVVRSTLDVYDKFTSKASDPVIEPMLQSVPDPFDSYGPPQSEDQIFSILPPLSIMPTAPSTTSTTTPLARTPELETMEGLPSASSNTSWSHNPNAVMFPSESSEWADVPSSPVSISPRSSSPTTPVTRRHTSSATILPPRKAESKLRSVLSVIDESNLRRTDETGIAASHSAPEMSNSHSNSPLIQPQPQKRPSFSWTSPFSYGHSPYDEEDANGDSTPRNSTFTISSQTDKSDNSTIGETMNVPVPS</sequence>
<feature type="compositionally biased region" description="Polar residues" evidence="2">
    <location>
        <begin position="17"/>
        <end position="34"/>
    </location>
</feature>
<evidence type="ECO:0000256" key="2">
    <source>
        <dbReference type="SAM" id="MobiDB-lite"/>
    </source>
</evidence>
<protein>
    <recommendedName>
        <fullName evidence="5">IMD domain-containing protein</fullName>
    </recommendedName>
</protein>
<dbReference type="InterPro" id="IPR037470">
    <property type="entry name" value="IVY1"/>
</dbReference>
<feature type="compositionally biased region" description="Polar residues" evidence="2">
    <location>
        <begin position="307"/>
        <end position="318"/>
    </location>
</feature>
<feature type="region of interest" description="Disordered" evidence="2">
    <location>
        <begin position="325"/>
        <end position="370"/>
    </location>
</feature>
<gene>
    <name evidence="3" type="ORF">BT96DRAFT_882465</name>
</gene>
<dbReference type="PANTHER" id="PTHR38407:SF1">
    <property type="entry name" value="PROTEIN IVY1"/>
    <property type="match status" value="1"/>
</dbReference>
<dbReference type="AlphaFoldDB" id="A0A6A4HN34"/>
<feature type="compositionally biased region" description="Polar residues" evidence="2">
    <location>
        <begin position="440"/>
        <end position="465"/>
    </location>
</feature>
<evidence type="ECO:0000313" key="3">
    <source>
        <dbReference type="EMBL" id="KAE9399021.1"/>
    </source>
</evidence>
<dbReference type="EMBL" id="ML769474">
    <property type="protein sequence ID" value="KAE9399021.1"/>
    <property type="molecule type" value="Genomic_DNA"/>
</dbReference>
<dbReference type="OrthoDB" id="5594612at2759"/>
<reference evidence="3" key="1">
    <citation type="journal article" date="2019" name="Environ. Microbiol.">
        <title>Fungal ecological strategies reflected in gene transcription - a case study of two litter decomposers.</title>
        <authorList>
            <person name="Barbi F."/>
            <person name="Kohler A."/>
            <person name="Barry K."/>
            <person name="Baskaran P."/>
            <person name="Daum C."/>
            <person name="Fauchery L."/>
            <person name="Ihrmark K."/>
            <person name="Kuo A."/>
            <person name="LaButti K."/>
            <person name="Lipzen A."/>
            <person name="Morin E."/>
            <person name="Grigoriev I.V."/>
            <person name="Henrissat B."/>
            <person name="Lindahl B."/>
            <person name="Martin F."/>
        </authorList>
    </citation>
    <scope>NUCLEOTIDE SEQUENCE</scope>
    <source>
        <strain evidence="3">JB14</strain>
    </source>
</reference>
<feature type="coiled-coil region" evidence="1">
    <location>
        <begin position="167"/>
        <end position="215"/>
    </location>
</feature>
<feature type="compositionally biased region" description="Low complexity" evidence="2">
    <location>
        <begin position="333"/>
        <end position="351"/>
    </location>
</feature>
<dbReference type="Proteomes" id="UP000799118">
    <property type="component" value="Unassembled WGS sequence"/>
</dbReference>
<feature type="region of interest" description="Disordered" evidence="2">
    <location>
        <begin position="394"/>
        <end position="473"/>
    </location>
</feature>